<proteinExistence type="predicted"/>
<dbReference type="AlphaFoldDB" id="A0A1M5RYL9"/>
<gene>
    <name evidence="1" type="ORF">SAMN02745129_1802</name>
</gene>
<keyword evidence="2" id="KW-1185">Reference proteome</keyword>
<reference evidence="1 2" key="1">
    <citation type="submission" date="2016-11" db="EMBL/GenBank/DDBJ databases">
        <authorList>
            <person name="Jaros S."/>
            <person name="Januszkiewicz K."/>
            <person name="Wedrychowicz H."/>
        </authorList>
    </citation>
    <scope>NUCLEOTIDE SEQUENCE [LARGE SCALE GENOMIC DNA]</scope>
    <source>
        <strain evidence="1 2">DSM 16917</strain>
    </source>
</reference>
<dbReference type="InterPro" id="IPR046149">
    <property type="entry name" value="DUF6151"/>
</dbReference>
<accession>A0A1M5RYL9</accession>
<evidence type="ECO:0000313" key="2">
    <source>
        <dbReference type="Proteomes" id="UP000184268"/>
    </source>
</evidence>
<dbReference type="OrthoDB" id="5500342at2"/>
<protein>
    <recommendedName>
        <fullName evidence="3">CENP-V/GFA domain-containing protein</fullName>
    </recommendedName>
</protein>
<dbReference type="EMBL" id="FQXG01000002">
    <property type="protein sequence ID" value="SHH31299.1"/>
    <property type="molecule type" value="Genomic_DNA"/>
</dbReference>
<organism evidence="1 2">
    <name type="scientific">Ferrimonas marina</name>
    <dbReference type="NCBI Taxonomy" id="299255"/>
    <lineage>
        <taxon>Bacteria</taxon>
        <taxon>Pseudomonadati</taxon>
        <taxon>Pseudomonadota</taxon>
        <taxon>Gammaproteobacteria</taxon>
        <taxon>Alteromonadales</taxon>
        <taxon>Ferrimonadaceae</taxon>
        <taxon>Ferrimonas</taxon>
    </lineage>
</organism>
<evidence type="ECO:0000313" key="1">
    <source>
        <dbReference type="EMBL" id="SHH31299.1"/>
    </source>
</evidence>
<dbReference type="Gene3D" id="2.170.150.70">
    <property type="match status" value="1"/>
</dbReference>
<dbReference type="Pfam" id="PF19648">
    <property type="entry name" value="DUF6151"/>
    <property type="match status" value="1"/>
</dbReference>
<name>A0A1M5RYL9_9GAMM</name>
<evidence type="ECO:0008006" key="3">
    <source>
        <dbReference type="Google" id="ProtNLM"/>
    </source>
</evidence>
<dbReference type="RefSeq" id="WP_067659265.1">
    <property type="nucleotide sequence ID" value="NZ_FQXG01000002.1"/>
</dbReference>
<sequence>MAEVALSCQCGTVQGIALDIEPSIGTRGRCYCADCQRYAEHLGQPELTLDPQGGTDVYQLAPAQIRFTQGQEQIRCLRLSEKGPYRWYAGCCNTPIANTLSSRIPFVGLIHRFRADPQAADQAMGPVRVAVHLKDAKSRVPKEQLGDLSSKRYMIKLLARMLSWKLSGKNRPSPFFDSQGKPLVTPEMLDKG</sequence>
<dbReference type="Proteomes" id="UP000184268">
    <property type="component" value="Unassembled WGS sequence"/>
</dbReference>
<dbReference type="STRING" id="299255.SAMN02745129_1802"/>